<reference evidence="1" key="1">
    <citation type="submission" date="2014-09" db="EMBL/GenBank/DDBJ databases">
        <authorList>
            <person name="Magalhaes I.L.F."/>
            <person name="Oliveira U."/>
            <person name="Santos F.R."/>
            <person name="Vidigal T.H.D.A."/>
            <person name="Brescovit A.D."/>
            <person name="Santos A.J."/>
        </authorList>
    </citation>
    <scope>NUCLEOTIDE SEQUENCE</scope>
    <source>
        <tissue evidence="1">Shoot tissue taken approximately 20 cm above the soil surface</tissue>
    </source>
</reference>
<dbReference type="AlphaFoldDB" id="A0A0A9FE75"/>
<sequence length="23" mass="2986">MEYNNRMQYKKEHVFFRLENIVP</sequence>
<protein>
    <submittedName>
        <fullName evidence="1">Uncharacterized protein</fullName>
    </submittedName>
</protein>
<name>A0A0A9FE75_ARUDO</name>
<accession>A0A0A9FE75</accession>
<reference evidence="1" key="2">
    <citation type="journal article" date="2015" name="Data Brief">
        <title>Shoot transcriptome of the giant reed, Arundo donax.</title>
        <authorList>
            <person name="Barrero R.A."/>
            <person name="Guerrero F.D."/>
            <person name="Moolhuijzen P."/>
            <person name="Goolsby J.A."/>
            <person name="Tidwell J."/>
            <person name="Bellgard S.E."/>
            <person name="Bellgard M.I."/>
        </authorList>
    </citation>
    <scope>NUCLEOTIDE SEQUENCE</scope>
    <source>
        <tissue evidence="1">Shoot tissue taken approximately 20 cm above the soil surface</tissue>
    </source>
</reference>
<dbReference type="EMBL" id="GBRH01188372">
    <property type="protein sequence ID" value="JAE09524.1"/>
    <property type="molecule type" value="Transcribed_RNA"/>
</dbReference>
<proteinExistence type="predicted"/>
<organism evidence="1">
    <name type="scientific">Arundo donax</name>
    <name type="common">Giant reed</name>
    <name type="synonym">Donax arundinaceus</name>
    <dbReference type="NCBI Taxonomy" id="35708"/>
    <lineage>
        <taxon>Eukaryota</taxon>
        <taxon>Viridiplantae</taxon>
        <taxon>Streptophyta</taxon>
        <taxon>Embryophyta</taxon>
        <taxon>Tracheophyta</taxon>
        <taxon>Spermatophyta</taxon>
        <taxon>Magnoliopsida</taxon>
        <taxon>Liliopsida</taxon>
        <taxon>Poales</taxon>
        <taxon>Poaceae</taxon>
        <taxon>PACMAD clade</taxon>
        <taxon>Arundinoideae</taxon>
        <taxon>Arundineae</taxon>
        <taxon>Arundo</taxon>
    </lineage>
</organism>
<evidence type="ECO:0000313" key="1">
    <source>
        <dbReference type="EMBL" id="JAE09524.1"/>
    </source>
</evidence>